<feature type="transmembrane region" description="Helical" evidence="6">
    <location>
        <begin position="89"/>
        <end position="110"/>
    </location>
</feature>
<dbReference type="InterPro" id="IPR035965">
    <property type="entry name" value="PAS-like_dom_sf"/>
</dbReference>
<evidence type="ECO:0000256" key="3">
    <source>
        <dbReference type="ARBA" id="ARBA00022692"/>
    </source>
</evidence>
<dbReference type="CDD" id="cd01949">
    <property type="entry name" value="GGDEF"/>
    <property type="match status" value="1"/>
</dbReference>
<dbReference type="SUPFAM" id="SSF55073">
    <property type="entry name" value="Nucleotide cyclase"/>
    <property type="match status" value="1"/>
</dbReference>
<gene>
    <name evidence="11" type="ORF">GCM10011502_11930</name>
</gene>
<dbReference type="Pfam" id="PF00563">
    <property type="entry name" value="EAL"/>
    <property type="match status" value="1"/>
</dbReference>
<keyword evidence="12" id="KW-1185">Reference proteome</keyword>
<dbReference type="InterPro" id="IPR011620">
    <property type="entry name" value="Sig_transdc_His_kinase_LytS_TM"/>
</dbReference>
<dbReference type="InterPro" id="IPR000160">
    <property type="entry name" value="GGDEF_dom"/>
</dbReference>
<dbReference type="PROSITE" id="PS50113">
    <property type="entry name" value="PAC"/>
    <property type="match status" value="1"/>
</dbReference>
<dbReference type="SUPFAM" id="SSF141868">
    <property type="entry name" value="EAL domain-like"/>
    <property type="match status" value="1"/>
</dbReference>
<accession>A0ABQ1IIY0</accession>
<dbReference type="InterPro" id="IPR052155">
    <property type="entry name" value="Biofilm_reg_signaling"/>
</dbReference>
<evidence type="ECO:0000313" key="12">
    <source>
        <dbReference type="Proteomes" id="UP000646152"/>
    </source>
</evidence>
<dbReference type="Pfam" id="PF00990">
    <property type="entry name" value="GGDEF"/>
    <property type="match status" value="1"/>
</dbReference>
<dbReference type="PROSITE" id="PS50112">
    <property type="entry name" value="PAS"/>
    <property type="match status" value="1"/>
</dbReference>
<dbReference type="CDD" id="cd00130">
    <property type="entry name" value="PAS"/>
    <property type="match status" value="1"/>
</dbReference>
<feature type="transmembrane region" description="Helical" evidence="6">
    <location>
        <begin position="186"/>
        <end position="205"/>
    </location>
</feature>
<dbReference type="PROSITE" id="PS50883">
    <property type="entry name" value="EAL"/>
    <property type="match status" value="1"/>
</dbReference>
<dbReference type="EMBL" id="BMKE01000007">
    <property type="protein sequence ID" value="GGB40217.1"/>
    <property type="molecule type" value="Genomic_DNA"/>
</dbReference>
<feature type="domain" description="PAS" evidence="7">
    <location>
        <begin position="214"/>
        <end position="261"/>
    </location>
</feature>
<dbReference type="InterPro" id="IPR000700">
    <property type="entry name" value="PAS-assoc_C"/>
</dbReference>
<evidence type="ECO:0000259" key="9">
    <source>
        <dbReference type="PROSITE" id="PS50883"/>
    </source>
</evidence>
<keyword evidence="2" id="KW-1003">Cell membrane</keyword>
<dbReference type="Pfam" id="PF07694">
    <property type="entry name" value="5TM-5TMR_LYT"/>
    <property type="match status" value="1"/>
</dbReference>
<dbReference type="NCBIfam" id="TIGR00254">
    <property type="entry name" value="GGDEF"/>
    <property type="match status" value="1"/>
</dbReference>
<dbReference type="SUPFAM" id="SSF55785">
    <property type="entry name" value="PYP-like sensor domain (PAS domain)"/>
    <property type="match status" value="1"/>
</dbReference>
<feature type="domain" description="EAL" evidence="9">
    <location>
        <begin position="520"/>
        <end position="774"/>
    </location>
</feature>
<organism evidence="11 12">
    <name type="scientific">Oceanisphaera marina</name>
    <dbReference type="NCBI Taxonomy" id="2017550"/>
    <lineage>
        <taxon>Bacteria</taxon>
        <taxon>Pseudomonadati</taxon>
        <taxon>Pseudomonadota</taxon>
        <taxon>Gammaproteobacteria</taxon>
        <taxon>Aeromonadales</taxon>
        <taxon>Aeromonadaceae</taxon>
        <taxon>Oceanisphaera</taxon>
    </lineage>
</organism>
<comment type="caution">
    <text evidence="11">The sequence shown here is derived from an EMBL/GenBank/DDBJ whole genome shotgun (WGS) entry which is preliminary data.</text>
</comment>
<dbReference type="Gene3D" id="3.20.20.450">
    <property type="entry name" value="EAL domain"/>
    <property type="match status" value="1"/>
</dbReference>
<keyword evidence="5 6" id="KW-0472">Membrane</keyword>
<dbReference type="PANTHER" id="PTHR44757">
    <property type="entry name" value="DIGUANYLATE CYCLASE DGCP"/>
    <property type="match status" value="1"/>
</dbReference>
<feature type="domain" description="GGDEF" evidence="10">
    <location>
        <begin position="373"/>
        <end position="511"/>
    </location>
</feature>
<evidence type="ECO:0000259" key="8">
    <source>
        <dbReference type="PROSITE" id="PS50113"/>
    </source>
</evidence>
<dbReference type="PROSITE" id="PS50887">
    <property type="entry name" value="GGDEF"/>
    <property type="match status" value="1"/>
</dbReference>
<reference evidence="12" key="1">
    <citation type="journal article" date="2019" name="Int. J. Syst. Evol. Microbiol.">
        <title>The Global Catalogue of Microorganisms (GCM) 10K type strain sequencing project: providing services to taxonomists for standard genome sequencing and annotation.</title>
        <authorList>
            <consortium name="The Broad Institute Genomics Platform"/>
            <consortium name="The Broad Institute Genome Sequencing Center for Infectious Disease"/>
            <person name="Wu L."/>
            <person name="Ma J."/>
        </authorList>
    </citation>
    <scope>NUCLEOTIDE SEQUENCE [LARGE SCALE GENOMIC DNA]</scope>
    <source>
        <strain evidence="12">CGMCC 1.15923</strain>
    </source>
</reference>
<dbReference type="Proteomes" id="UP000646152">
    <property type="component" value="Unassembled WGS sequence"/>
</dbReference>
<dbReference type="Gene3D" id="1.10.1760.20">
    <property type="match status" value="1"/>
</dbReference>
<dbReference type="Gene3D" id="3.30.70.270">
    <property type="match status" value="1"/>
</dbReference>
<dbReference type="SMART" id="SM00052">
    <property type="entry name" value="EAL"/>
    <property type="match status" value="1"/>
</dbReference>
<evidence type="ECO:0000256" key="6">
    <source>
        <dbReference type="SAM" id="Phobius"/>
    </source>
</evidence>
<dbReference type="InterPro" id="IPR001633">
    <property type="entry name" value="EAL_dom"/>
</dbReference>
<feature type="transmembrane region" description="Helical" evidence="6">
    <location>
        <begin position="23"/>
        <end position="47"/>
    </location>
</feature>
<dbReference type="InterPro" id="IPR029787">
    <property type="entry name" value="Nucleotide_cyclase"/>
</dbReference>
<proteinExistence type="predicted"/>
<dbReference type="Gene3D" id="3.30.450.20">
    <property type="entry name" value="PAS domain"/>
    <property type="match status" value="1"/>
</dbReference>
<sequence length="788" mass="87392">MLGHYLFCYLLLYTVLFRTRGRLLLIIHFVEHSALLLALCWLMTLNVRCWNRNDHTGKLITGSLFGMTCIIGMMIAIELENGWVFDARSVVLSIAAFVGGPLVAAIAAVLGGGYRIWLGGAGMGGGLVVIVLSVLFGLSYRYFYQRGKVGNGLLALFCFGVLVHAALLVHFMLLPTASSTAIALQAGVPMLLVMPLTTVCLGWMLEDIKRRSRDERELRIAATAFEVRQGLLVADENSCILRVNQTFSAITGYDADEVVGEHTRLLRSGRHADAFYDEIQQQLLAQGRWQGEIWNRRKNGEIYPEWLSISVVRNPKGHITHYVSSMEDITERKAAEARIRDLAFFDALTGLPNRSLLLDRLQHAMDLSARSGRYAALLFLDLDSFKSINDLHGHQTGDQVLCQVATRLGDALYSSNTMARLGADEFVILIENLSMTHQNAAARAEQYAMRMKELLAKPYQIAELELYCGASIGISLFKNTASPADEQIQHAEIAMHQAKASGRQSIRFFDPTMQEAVSTRLQLEEDIRRGLQGVEFIPYLQPQLNAAGQLTGAEVLARWQHPERGLLAPGYFIEVAEQAELIEQIDLQMLRQASAQLAVWQGAPATASLCLAVNLSARLLYQPDFIETLLQFLSESGADPRFLKLELTETMLLDDMSAAIACMRELREQGIRFSIDDFGTGYSSLAYLQKLPLDQLKIDQSFVRELPENDGSAAIIRAICALAGSLQLEVIAEGVETEQQHATLLQLGCEHFQGYLFGRPMPLAEFEQLLVTRGVAKEQGSVSCLIAD</sequence>
<evidence type="ECO:0008006" key="13">
    <source>
        <dbReference type="Google" id="ProtNLM"/>
    </source>
</evidence>
<dbReference type="InterPro" id="IPR001610">
    <property type="entry name" value="PAC"/>
</dbReference>
<dbReference type="PANTHER" id="PTHR44757:SF2">
    <property type="entry name" value="BIOFILM ARCHITECTURE MAINTENANCE PROTEIN MBAA"/>
    <property type="match status" value="1"/>
</dbReference>
<evidence type="ECO:0000256" key="2">
    <source>
        <dbReference type="ARBA" id="ARBA00022475"/>
    </source>
</evidence>
<evidence type="ECO:0000259" key="10">
    <source>
        <dbReference type="PROSITE" id="PS50887"/>
    </source>
</evidence>
<dbReference type="SMART" id="SM00086">
    <property type="entry name" value="PAC"/>
    <property type="match status" value="1"/>
</dbReference>
<dbReference type="InterPro" id="IPR035919">
    <property type="entry name" value="EAL_sf"/>
</dbReference>
<dbReference type="Pfam" id="PF13426">
    <property type="entry name" value="PAS_9"/>
    <property type="match status" value="1"/>
</dbReference>
<feature type="transmembrane region" description="Helical" evidence="6">
    <location>
        <begin position="152"/>
        <end position="174"/>
    </location>
</feature>
<dbReference type="InterPro" id="IPR043128">
    <property type="entry name" value="Rev_trsase/Diguanyl_cyclase"/>
</dbReference>
<dbReference type="CDD" id="cd01948">
    <property type="entry name" value="EAL"/>
    <property type="match status" value="1"/>
</dbReference>
<comment type="subcellular location">
    <subcellularLocation>
        <location evidence="1">Cell membrane</location>
        <topology evidence="1">Multi-pass membrane protein</topology>
    </subcellularLocation>
</comment>
<evidence type="ECO:0000256" key="1">
    <source>
        <dbReference type="ARBA" id="ARBA00004651"/>
    </source>
</evidence>
<keyword evidence="4 6" id="KW-1133">Transmembrane helix</keyword>
<evidence type="ECO:0000256" key="4">
    <source>
        <dbReference type="ARBA" id="ARBA00022989"/>
    </source>
</evidence>
<protein>
    <recommendedName>
        <fullName evidence="13">GGDEF domain-containing protein</fullName>
    </recommendedName>
</protein>
<feature type="transmembrane region" description="Helical" evidence="6">
    <location>
        <begin position="116"/>
        <end position="140"/>
    </location>
</feature>
<feature type="domain" description="PAC" evidence="8">
    <location>
        <begin position="289"/>
        <end position="341"/>
    </location>
</feature>
<evidence type="ECO:0000256" key="5">
    <source>
        <dbReference type="ARBA" id="ARBA00023136"/>
    </source>
</evidence>
<evidence type="ECO:0000313" key="11">
    <source>
        <dbReference type="EMBL" id="GGB40217.1"/>
    </source>
</evidence>
<feature type="transmembrane region" description="Helical" evidence="6">
    <location>
        <begin position="59"/>
        <end position="77"/>
    </location>
</feature>
<evidence type="ECO:0000259" key="7">
    <source>
        <dbReference type="PROSITE" id="PS50112"/>
    </source>
</evidence>
<dbReference type="SMART" id="SM00267">
    <property type="entry name" value="GGDEF"/>
    <property type="match status" value="1"/>
</dbReference>
<dbReference type="InterPro" id="IPR000014">
    <property type="entry name" value="PAS"/>
</dbReference>
<name>A0ABQ1IIY0_9GAMM</name>
<keyword evidence="3 6" id="KW-0812">Transmembrane</keyword>
<dbReference type="NCBIfam" id="TIGR00229">
    <property type="entry name" value="sensory_box"/>
    <property type="match status" value="1"/>
</dbReference>